<evidence type="ECO:0000313" key="2">
    <source>
        <dbReference type="Proteomes" id="UP000053105"/>
    </source>
</evidence>
<proteinExistence type="predicted"/>
<protein>
    <submittedName>
        <fullName evidence="1">Uncharacterized protein</fullName>
    </submittedName>
</protein>
<sequence length="191" mass="21580">MTLSIWSCSNNEILETSLEIKTFGGSSERCCYSEGGSSGSNVAGFTVAVNNGSAEPCYYVDRLHQQRLQIQQQHCQQTARYSVQPSHVSAPGKEILETAPRRDLVYVHCATTEDEDAEEEEEEPKGLTRSRSWLCCPADRSSDRTVPIQIEASHREKQQESNLGESRFDKHRFRVRRSVLYQTVKMAACDE</sequence>
<dbReference type="AlphaFoldDB" id="A0A0M8ZXX5"/>
<name>A0A0M8ZXX5_9HYME</name>
<gene>
    <name evidence="1" type="ORF">WN51_01424</name>
</gene>
<dbReference type="OrthoDB" id="6256369at2759"/>
<reference evidence="1 2" key="1">
    <citation type="submission" date="2015-07" db="EMBL/GenBank/DDBJ databases">
        <title>The genome of Melipona quadrifasciata.</title>
        <authorList>
            <person name="Pan H."/>
            <person name="Kapheim K."/>
        </authorList>
    </citation>
    <scope>NUCLEOTIDE SEQUENCE [LARGE SCALE GENOMIC DNA]</scope>
    <source>
        <strain evidence="1">0111107301</strain>
        <tissue evidence="1">Whole body</tissue>
    </source>
</reference>
<keyword evidence="2" id="KW-1185">Reference proteome</keyword>
<dbReference type="EMBL" id="KQ435821">
    <property type="protein sequence ID" value="KOX72326.1"/>
    <property type="molecule type" value="Genomic_DNA"/>
</dbReference>
<organism evidence="1 2">
    <name type="scientific">Melipona quadrifasciata</name>
    <dbReference type="NCBI Taxonomy" id="166423"/>
    <lineage>
        <taxon>Eukaryota</taxon>
        <taxon>Metazoa</taxon>
        <taxon>Ecdysozoa</taxon>
        <taxon>Arthropoda</taxon>
        <taxon>Hexapoda</taxon>
        <taxon>Insecta</taxon>
        <taxon>Pterygota</taxon>
        <taxon>Neoptera</taxon>
        <taxon>Endopterygota</taxon>
        <taxon>Hymenoptera</taxon>
        <taxon>Apocrita</taxon>
        <taxon>Aculeata</taxon>
        <taxon>Apoidea</taxon>
        <taxon>Anthophila</taxon>
        <taxon>Apidae</taxon>
        <taxon>Melipona</taxon>
    </lineage>
</organism>
<evidence type="ECO:0000313" key="1">
    <source>
        <dbReference type="EMBL" id="KOX72326.1"/>
    </source>
</evidence>
<dbReference type="STRING" id="166423.A0A0M8ZXX5"/>
<accession>A0A0M8ZXX5</accession>
<dbReference type="Proteomes" id="UP000053105">
    <property type="component" value="Unassembled WGS sequence"/>
</dbReference>